<evidence type="ECO:0000313" key="10">
    <source>
        <dbReference type="EMBL" id="TTJ07844.1"/>
    </source>
</evidence>
<evidence type="ECO:0000256" key="2">
    <source>
        <dbReference type="ARBA" id="ARBA00022980"/>
    </source>
</evidence>
<dbReference type="PROSITE" id="PS00028">
    <property type="entry name" value="ZINC_FINGER_C2H2_1"/>
    <property type="match status" value="1"/>
</dbReference>
<dbReference type="InterPro" id="IPR036227">
    <property type="entry name" value="Ribosomal_uL15/eL18_sf"/>
</dbReference>
<evidence type="ECO:0000256" key="6">
    <source>
        <dbReference type="PROSITE-ProRule" id="PRU00042"/>
    </source>
</evidence>
<feature type="compositionally biased region" description="Polar residues" evidence="7">
    <location>
        <begin position="226"/>
        <end position="264"/>
    </location>
</feature>
<dbReference type="PANTHER" id="PTHR11721">
    <property type="entry name" value="60S RIBOSOMAL PROTEIN L27A"/>
    <property type="match status" value="1"/>
</dbReference>
<keyword evidence="2 10" id="KW-0689">Ribosomal protein</keyword>
<evidence type="ECO:0000256" key="4">
    <source>
        <dbReference type="ARBA" id="ARBA00035200"/>
    </source>
</evidence>
<feature type="region of interest" description="Disordered" evidence="7">
    <location>
        <begin position="369"/>
        <end position="398"/>
    </location>
</feature>
<keyword evidence="3" id="KW-0687">Ribonucleoprotein</keyword>
<comment type="similarity">
    <text evidence="1">Belongs to the universal ribosomal protein uL15 family.</text>
</comment>
<dbReference type="Pfam" id="PF17823">
    <property type="entry name" value="DUF5585"/>
    <property type="match status" value="1"/>
</dbReference>
<evidence type="ECO:0000256" key="5">
    <source>
        <dbReference type="ARBA" id="ARBA00035527"/>
    </source>
</evidence>
<keyword evidence="8" id="KW-0472">Membrane</keyword>
<dbReference type="SUPFAM" id="SSF57667">
    <property type="entry name" value="beta-beta-alpha zinc fingers"/>
    <property type="match status" value="1"/>
</dbReference>
<evidence type="ECO:0000313" key="11">
    <source>
        <dbReference type="Proteomes" id="UP000319801"/>
    </source>
</evidence>
<dbReference type="SUPFAM" id="SSF52080">
    <property type="entry name" value="Ribosomal proteins L15p and L18e"/>
    <property type="match status" value="1"/>
</dbReference>
<keyword evidence="6" id="KW-0863">Zinc-finger</keyword>
<keyword evidence="11" id="KW-1185">Reference proteome</keyword>
<feature type="compositionally biased region" description="Low complexity" evidence="7">
    <location>
        <begin position="158"/>
        <end position="219"/>
    </location>
</feature>
<dbReference type="PANTHER" id="PTHR11721:SF3">
    <property type="entry name" value="LARGE RIBOSOMAL SUBUNIT PROTEIN UL15"/>
    <property type="match status" value="1"/>
</dbReference>
<accession>A0A556VBW5</accession>
<feature type="transmembrane region" description="Helical" evidence="8">
    <location>
        <begin position="431"/>
        <end position="450"/>
    </location>
</feature>
<dbReference type="GO" id="GO:0003735">
    <property type="term" value="F:structural constituent of ribosome"/>
    <property type="evidence" value="ECO:0007669"/>
    <property type="project" value="TreeGrafter"/>
</dbReference>
<dbReference type="Proteomes" id="UP000319801">
    <property type="component" value="Unassembled WGS sequence"/>
</dbReference>
<dbReference type="InterPro" id="IPR041056">
    <property type="entry name" value="DUF5585"/>
</dbReference>
<evidence type="ECO:0000259" key="9">
    <source>
        <dbReference type="PROSITE" id="PS50157"/>
    </source>
</evidence>
<feature type="compositionally biased region" description="Low complexity" evidence="7">
    <location>
        <begin position="310"/>
        <end position="334"/>
    </location>
</feature>
<dbReference type="GO" id="GO:0022625">
    <property type="term" value="C:cytosolic large ribosomal subunit"/>
    <property type="evidence" value="ECO:0007669"/>
    <property type="project" value="TreeGrafter"/>
</dbReference>
<name>A0A556VBW5_BAGYA</name>
<evidence type="ECO:0000256" key="3">
    <source>
        <dbReference type="ARBA" id="ARBA00023274"/>
    </source>
</evidence>
<feature type="compositionally biased region" description="Basic and acidic residues" evidence="7">
    <location>
        <begin position="295"/>
        <end position="308"/>
    </location>
</feature>
<dbReference type="GO" id="GO:0008270">
    <property type="term" value="F:zinc ion binding"/>
    <property type="evidence" value="ECO:0007669"/>
    <property type="project" value="UniProtKB-KW"/>
</dbReference>
<dbReference type="OrthoDB" id="8909013at2759"/>
<proteinExistence type="inferred from homology"/>
<dbReference type="EMBL" id="VCAZ01000219">
    <property type="protein sequence ID" value="TTJ07844.1"/>
    <property type="molecule type" value="Genomic_DNA"/>
</dbReference>
<evidence type="ECO:0000256" key="7">
    <source>
        <dbReference type="SAM" id="MobiDB-lite"/>
    </source>
</evidence>
<dbReference type="InterPro" id="IPR013087">
    <property type="entry name" value="Znf_C2H2_type"/>
</dbReference>
<organism evidence="10 11">
    <name type="scientific">Bagarius yarrelli</name>
    <name type="common">Goonch</name>
    <name type="synonym">Bagrus yarrelli</name>
    <dbReference type="NCBI Taxonomy" id="175774"/>
    <lineage>
        <taxon>Eukaryota</taxon>
        <taxon>Metazoa</taxon>
        <taxon>Chordata</taxon>
        <taxon>Craniata</taxon>
        <taxon>Vertebrata</taxon>
        <taxon>Euteleostomi</taxon>
        <taxon>Actinopterygii</taxon>
        <taxon>Neopterygii</taxon>
        <taxon>Teleostei</taxon>
        <taxon>Ostariophysi</taxon>
        <taxon>Siluriformes</taxon>
        <taxon>Sisoridae</taxon>
        <taxon>Sisorinae</taxon>
        <taxon>Bagarius</taxon>
    </lineage>
</organism>
<keyword evidence="8" id="KW-1133">Transmembrane helix</keyword>
<feature type="compositionally biased region" description="Polar residues" evidence="7">
    <location>
        <begin position="131"/>
        <end position="157"/>
    </location>
</feature>
<gene>
    <name evidence="10" type="ORF">Baya_15543</name>
</gene>
<keyword evidence="8" id="KW-0812">Transmembrane</keyword>
<dbReference type="AlphaFoldDB" id="A0A556VBW5"/>
<dbReference type="PROSITE" id="PS50157">
    <property type="entry name" value="ZINC_FINGER_C2H2_2"/>
    <property type="match status" value="1"/>
</dbReference>
<comment type="caution">
    <text evidence="10">The sequence shown here is derived from an EMBL/GenBank/DDBJ whole genome shotgun (WGS) entry which is preliminary data.</text>
</comment>
<dbReference type="InterPro" id="IPR036236">
    <property type="entry name" value="Znf_C2H2_sf"/>
</dbReference>
<keyword evidence="6" id="KW-0862">Zinc</keyword>
<feature type="region of interest" description="Disordered" evidence="7">
    <location>
        <begin position="88"/>
        <end position="334"/>
    </location>
</feature>
<evidence type="ECO:0000256" key="8">
    <source>
        <dbReference type="SAM" id="Phobius"/>
    </source>
</evidence>
<protein>
    <recommendedName>
        <fullName evidence="4">Large ribosomal subunit protein uL15</fullName>
    </recommendedName>
    <alternativeName>
        <fullName evidence="5">60S ribosomal protein L27a</fullName>
    </alternativeName>
</protein>
<reference evidence="10 11" key="1">
    <citation type="journal article" date="2019" name="Genome Biol. Evol.">
        <title>Whole-Genome Sequencing of the Giant Devil Catfish, Bagarius yarrelli.</title>
        <authorList>
            <person name="Jiang W."/>
            <person name="Lv Y."/>
            <person name="Cheng L."/>
            <person name="Yang K."/>
            <person name="Chao B."/>
            <person name="Wang X."/>
            <person name="Li Y."/>
            <person name="Pan X."/>
            <person name="You X."/>
            <person name="Zhang Y."/>
            <person name="Yang J."/>
            <person name="Li J."/>
            <person name="Zhang X."/>
            <person name="Liu S."/>
            <person name="Sun C."/>
            <person name="Yang J."/>
            <person name="Shi Q."/>
        </authorList>
    </citation>
    <scope>NUCLEOTIDE SEQUENCE [LARGE SCALE GENOMIC DNA]</scope>
    <source>
        <strain evidence="10">JWS20170419001</strain>
        <tissue evidence="10">Muscle</tissue>
    </source>
</reference>
<feature type="domain" description="C2H2-type" evidence="9">
    <location>
        <begin position="62"/>
        <end position="92"/>
    </location>
</feature>
<evidence type="ECO:0000256" key="1">
    <source>
        <dbReference type="ARBA" id="ARBA00007320"/>
    </source>
</evidence>
<sequence>MRHYHLKRNTVYCPTINLDKLWTLVSEQTRLNHAQKPDGPAPVIDVVRAKHVKEHHEEVKERPCPHPGCNKVFMIDRYLQRHVKLIHTGRKTREEKQSNRADPLQPSFPHTAPPTTSAAPSSAPLSHSESDGNQHFNSKNLSDSGFSNNTSRYSQEENPGQNQTQTGQNRGPGQNQTQTGQNRGPGQNQTQTGQNRGPGQNQTQTGQNRHTGQNQTQTGQNGGQKQVLNVSTQNEDLGQGQNNTLQNEPQGQTLNNLLQNGHQGQPSIQPSTPEPPPSPVSVASEGAGNILSSVPEEKNRTRVNKTEQETTTSSSSSTSPAPPTNSTTATNTTVTMTTVTTNTIGTNHKHTSPPNTTATLLTSTPPPTHLFPSSSHTPAVLPSITPSTPPPRTRASTAPPKILEVTSDQGKGVEETAGGELTNRFINTNSLIAVLIFGLLFFIVTIVLFLRHAYESYKRRGYTQMDYLINGMYSDSGL</sequence>
<dbReference type="Gene3D" id="3.100.10.10">
    <property type="match status" value="1"/>
</dbReference>
<keyword evidence="6" id="KW-0479">Metal-binding</keyword>
<feature type="compositionally biased region" description="Low complexity" evidence="7">
    <location>
        <begin position="107"/>
        <end position="127"/>
    </location>
</feature>